<dbReference type="EMBL" id="JBEAFC010000003">
    <property type="protein sequence ID" value="KAL1562961.1"/>
    <property type="molecule type" value="Genomic_DNA"/>
</dbReference>
<reference evidence="1 2" key="1">
    <citation type="submission" date="2024-06" db="EMBL/GenBank/DDBJ databases">
        <title>A chromosome level genome sequence of Diviner's sage (Salvia divinorum).</title>
        <authorList>
            <person name="Ford S.A."/>
            <person name="Ro D.-K."/>
            <person name="Ness R.W."/>
            <person name="Phillips M.A."/>
        </authorList>
    </citation>
    <scope>NUCLEOTIDE SEQUENCE [LARGE SCALE GENOMIC DNA]</scope>
    <source>
        <strain evidence="1">SAF-2024a</strain>
        <tissue evidence="1">Leaf</tissue>
    </source>
</reference>
<protein>
    <submittedName>
        <fullName evidence="1">Uncharacterized protein</fullName>
    </submittedName>
</protein>
<name>A0ABD1I6L0_SALDI</name>
<accession>A0ABD1I6L0</accession>
<organism evidence="1 2">
    <name type="scientific">Salvia divinorum</name>
    <name type="common">Maria pastora</name>
    <name type="synonym">Diviner's sage</name>
    <dbReference type="NCBI Taxonomy" id="28513"/>
    <lineage>
        <taxon>Eukaryota</taxon>
        <taxon>Viridiplantae</taxon>
        <taxon>Streptophyta</taxon>
        <taxon>Embryophyta</taxon>
        <taxon>Tracheophyta</taxon>
        <taxon>Spermatophyta</taxon>
        <taxon>Magnoliopsida</taxon>
        <taxon>eudicotyledons</taxon>
        <taxon>Gunneridae</taxon>
        <taxon>Pentapetalae</taxon>
        <taxon>asterids</taxon>
        <taxon>lamiids</taxon>
        <taxon>Lamiales</taxon>
        <taxon>Lamiaceae</taxon>
        <taxon>Nepetoideae</taxon>
        <taxon>Mentheae</taxon>
        <taxon>Salviinae</taxon>
        <taxon>Salvia</taxon>
        <taxon>Salvia subgen. Calosphace</taxon>
    </lineage>
</organism>
<comment type="caution">
    <text evidence="1">The sequence shown here is derived from an EMBL/GenBank/DDBJ whole genome shotgun (WGS) entry which is preliminary data.</text>
</comment>
<gene>
    <name evidence="1" type="ORF">AAHA92_05475</name>
</gene>
<sequence length="69" mass="7712">MLSSSSMPFEFGTTAAYEMNTWVSRGRLQVADLSERQANEVLVMWFSKIVEHAVAAMMQGARFPLVAVE</sequence>
<evidence type="ECO:0000313" key="2">
    <source>
        <dbReference type="Proteomes" id="UP001567538"/>
    </source>
</evidence>
<proteinExistence type="predicted"/>
<evidence type="ECO:0000313" key="1">
    <source>
        <dbReference type="EMBL" id="KAL1562961.1"/>
    </source>
</evidence>
<dbReference type="Proteomes" id="UP001567538">
    <property type="component" value="Unassembled WGS sequence"/>
</dbReference>
<dbReference type="AlphaFoldDB" id="A0ABD1I6L0"/>
<keyword evidence="2" id="KW-1185">Reference proteome</keyword>